<reference evidence="1 2" key="1">
    <citation type="submission" date="2019-02" db="EMBL/GenBank/DDBJ databases">
        <title>Deep-cultivation of Planctomycetes and their phenomic and genomic characterization uncovers novel biology.</title>
        <authorList>
            <person name="Wiegand S."/>
            <person name="Jogler M."/>
            <person name="Boedeker C."/>
            <person name="Pinto D."/>
            <person name="Vollmers J."/>
            <person name="Rivas-Marin E."/>
            <person name="Kohn T."/>
            <person name="Peeters S.H."/>
            <person name="Heuer A."/>
            <person name="Rast P."/>
            <person name="Oberbeckmann S."/>
            <person name="Bunk B."/>
            <person name="Jeske O."/>
            <person name="Meyerdierks A."/>
            <person name="Storesund J.E."/>
            <person name="Kallscheuer N."/>
            <person name="Luecker S."/>
            <person name="Lage O.M."/>
            <person name="Pohl T."/>
            <person name="Merkel B.J."/>
            <person name="Hornburger P."/>
            <person name="Mueller R.-W."/>
            <person name="Bruemmer F."/>
            <person name="Labrenz M."/>
            <person name="Spormann A.M."/>
            <person name="Op den Camp H."/>
            <person name="Overmann J."/>
            <person name="Amann R."/>
            <person name="Jetten M.S.M."/>
            <person name="Mascher T."/>
            <person name="Medema M.H."/>
            <person name="Devos D.P."/>
            <person name="Kaster A.-K."/>
            <person name="Ovreas L."/>
            <person name="Rohde M."/>
            <person name="Galperin M.Y."/>
            <person name="Jogler C."/>
        </authorList>
    </citation>
    <scope>NUCLEOTIDE SEQUENCE [LARGE SCALE GENOMIC DNA]</scope>
    <source>
        <strain evidence="1 2">K22_7</strain>
    </source>
</reference>
<accession>A0A517NF12</accession>
<dbReference type="EMBL" id="CP036525">
    <property type="protein sequence ID" value="QDT05695.1"/>
    <property type="molecule type" value="Genomic_DNA"/>
</dbReference>
<name>A0A517NF12_9BACT</name>
<keyword evidence="2" id="KW-1185">Reference proteome</keyword>
<dbReference type="KEGG" id="rlc:K227x_40980"/>
<sequence length="90" mass="9979">MRYYERRCSKDDAGFPFVVPASAAGPLDTNARGRMNAVLRTASVVSLCRISAWLDGQVTSPADDRRNDVGLDRSRMPICSGRPLHARRML</sequence>
<protein>
    <submittedName>
        <fullName evidence="1">Uncharacterized protein</fullName>
    </submittedName>
</protein>
<dbReference type="AlphaFoldDB" id="A0A517NF12"/>
<organism evidence="1 2">
    <name type="scientific">Rubripirellula lacrimiformis</name>
    <dbReference type="NCBI Taxonomy" id="1930273"/>
    <lineage>
        <taxon>Bacteria</taxon>
        <taxon>Pseudomonadati</taxon>
        <taxon>Planctomycetota</taxon>
        <taxon>Planctomycetia</taxon>
        <taxon>Pirellulales</taxon>
        <taxon>Pirellulaceae</taxon>
        <taxon>Rubripirellula</taxon>
    </lineage>
</organism>
<proteinExistence type="predicted"/>
<evidence type="ECO:0000313" key="2">
    <source>
        <dbReference type="Proteomes" id="UP000318538"/>
    </source>
</evidence>
<gene>
    <name evidence="1" type="ORF">K227x_40980</name>
</gene>
<evidence type="ECO:0000313" key="1">
    <source>
        <dbReference type="EMBL" id="QDT05695.1"/>
    </source>
</evidence>
<dbReference type="Proteomes" id="UP000318538">
    <property type="component" value="Chromosome"/>
</dbReference>